<evidence type="ECO:0000313" key="2">
    <source>
        <dbReference type="Proteomes" id="UP001199916"/>
    </source>
</evidence>
<keyword evidence="2" id="KW-1185">Reference proteome</keyword>
<protein>
    <submittedName>
        <fullName evidence="1">Uncharacterized protein</fullName>
    </submittedName>
</protein>
<reference evidence="1 2" key="1">
    <citation type="submission" date="2021-11" db="EMBL/GenBank/DDBJ databases">
        <title>Draft genome sequence of Paenibacillus profundus YoMME, a new Gram-positive bacteria with exoelectrogenic properties.</title>
        <authorList>
            <person name="Hubenova Y."/>
            <person name="Hubenova E."/>
            <person name="Manasiev Y."/>
            <person name="Peykov S."/>
            <person name="Mitov M."/>
        </authorList>
    </citation>
    <scope>NUCLEOTIDE SEQUENCE [LARGE SCALE GENOMIC DNA]</scope>
    <source>
        <strain evidence="1 2">YoMME</strain>
    </source>
</reference>
<accession>A0ABS8YSD4</accession>
<gene>
    <name evidence="1" type="ORF">LQV63_28945</name>
</gene>
<dbReference type="EMBL" id="JAJNBZ010000045">
    <property type="protein sequence ID" value="MCE5173286.1"/>
    <property type="molecule type" value="Genomic_DNA"/>
</dbReference>
<dbReference type="InterPro" id="IPR029055">
    <property type="entry name" value="Ntn_hydrolases_N"/>
</dbReference>
<name>A0ABS8YSD4_9BACL</name>
<organism evidence="1 2">
    <name type="scientific">Paenibacillus profundus</name>
    <dbReference type="NCBI Taxonomy" id="1173085"/>
    <lineage>
        <taxon>Bacteria</taxon>
        <taxon>Bacillati</taxon>
        <taxon>Bacillota</taxon>
        <taxon>Bacilli</taxon>
        <taxon>Bacillales</taxon>
        <taxon>Paenibacillaceae</taxon>
        <taxon>Paenibacillus</taxon>
    </lineage>
</organism>
<evidence type="ECO:0000313" key="1">
    <source>
        <dbReference type="EMBL" id="MCE5173286.1"/>
    </source>
</evidence>
<dbReference type="SUPFAM" id="SSF56235">
    <property type="entry name" value="N-terminal nucleophile aminohydrolases (Ntn hydrolases)"/>
    <property type="match status" value="1"/>
</dbReference>
<sequence>MKPKIHAYQSHFQEFNWGGSKAIIGDDKVYPIMMSYYKTNTDDLTFEEALDFYQKGFVEVMEQVETVGGPIDIYVLDANPNNSYWQEHKPDN</sequence>
<dbReference type="Proteomes" id="UP001199916">
    <property type="component" value="Unassembled WGS sequence"/>
</dbReference>
<proteinExistence type="predicted"/>
<comment type="caution">
    <text evidence="1">The sequence shown here is derived from an EMBL/GenBank/DDBJ whole genome shotgun (WGS) entry which is preliminary data.</text>
</comment>